<dbReference type="Proteomes" id="UP000243507">
    <property type="component" value="Unassembled WGS sequence"/>
</dbReference>
<keyword evidence="4" id="KW-1185">Reference proteome</keyword>
<proteinExistence type="predicted"/>
<dbReference type="GO" id="GO:0016787">
    <property type="term" value="F:hydrolase activity"/>
    <property type="evidence" value="ECO:0007669"/>
    <property type="project" value="InterPro"/>
</dbReference>
<keyword evidence="1" id="KW-0732">Signal</keyword>
<protein>
    <recommendedName>
        <fullName evidence="2">Cell wall hydrolase SleB domain-containing protein</fullName>
    </recommendedName>
</protein>
<dbReference type="Pfam" id="PF07486">
    <property type="entry name" value="Hydrolase_2"/>
    <property type="match status" value="1"/>
</dbReference>
<dbReference type="EMBL" id="NTJD01000003">
    <property type="protein sequence ID" value="PCD77085.1"/>
    <property type="molecule type" value="Genomic_DNA"/>
</dbReference>
<organism evidence="3 4">
    <name type="scientific">Pseudothioclava arenosa</name>
    <dbReference type="NCBI Taxonomy" id="1795308"/>
    <lineage>
        <taxon>Bacteria</taxon>
        <taxon>Pseudomonadati</taxon>
        <taxon>Pseudomonadota</taxon>
        <taxon>Alphaproteobacteria</taxon>
        <taxon>Rhodobacterales</taxon>
        <taxon>Paracoccaceae</taxon>
        <taxon>Pseudothioclava</taxon>
    </lineage>
</organism>
<evidence type="ECO:0000259" key="2">
    <source>
        <dbReference type="Pfam" id="PF07486"/>
    </source>
</evidence>
<comment type="caution">
    <text evidence="3">The sequence shown here is derived from an EMBL/GenBank/DDBJ whole genome shotgun (WGS) entry which is preliminary data.</text>
</comment>
<dbReference type="InterPro" id="IPR042047">
    <property type="entry name" value="SleB_dom1"/>
</dbReference>
<sequence>MSMLKSWAGGALLSLVLAGGLHAEVTVSQSNDPNAVEEQGLLALMFQEKAALNAVSSARVQALTRAPQARGGNKTINPEQLACLSDVVYHEARGESVAGQQAVAEVVLNRVDDPAFPNTVCGVVYQGSSRGCQFSWTCDGRSDNIRNAQAYARIKDMARDMLSGASRDLTDGATYFHTPAVQPSWSRKFTRTTKIGAHIFYRKGKRVAAN</sequence>
<dbReference type="AlphaFoldDB" id="A0A2A4CR70"/>
<gene>
    <name evidence="3" type="ORF">CLN94_04730</name>
</gene>
<accession>A0A2A4CR70</accession>
<feature type="domain" description="Cell wall hydrolase SleB" evidence="2">
    <location>
        <begin position="94"/>
        <end position="201"/>
    </location>
</feature>
<reference evidence="3 4" key="1">
    <citation type="submission" date="2017-09" db="EMBL/GenBank/DDBJ databases">
        <title>A multilocus sequence analysis scheme for characterization of bacteria in the genus Thioclava.</title>
        <authorList>
            <person name="Liu Y."/>
            <person name="Shao Z."/>
        </authorList>
    </citation>
    <scope>NUCLEOTIDE SEQUENCE [LARGE SCALE GENOMIC DNA]</scope>
    <source>
        <strain evidence="3 4">CAU 1312</strain>
    </source>
</reference>
<evidence type="ECO:0000313" key="3">
    <source>
        <dbReference type="EMBL" id="PCD77085.1"/>
    </source>
</evidence>
<feature type="chain" id="PRO_5012065179" description="Cell wall hydrolase SleB domain-containing protein" evidence="1">
    <location>
        <begin position="24"/>
        <end position="210"/>
    </location>
</feature>
<evidence type="ECO:0000256" key="1">
    <source>
        <dbReference type="SAM" id="SignalP"/>
    </source>
</evidence>
<dbReference type="RefSeq" id="WP_096431694.1">
    <property type="nucleotide sequence ID" value="NZ_NTJD01000003.1"/>
</dbReference>
<name>A0A2A4CR70_9RHOB</name>
<dbReference type="OrthoDB" id="9785345at2"/>
<dbReference type="InterPro" id="IPR011105">
    <property type="entry name" value="Cell_wall_hydrolase_SleB"/>
</dbReference>
<feature type="signal peptide" evidence="1">
    <location>
        <begin position="1"/>
        <end position="23"/>
    </location>
</feature>
<dbReference type="Gene3D" id="1.10.10.2520">
    <property type="entry name" value="Cell wall hydrolase SleB, domain 1"/>
    <property type="match status" value="1"/>
</dbReference>
<evidence type="ECO:0000313" key="4">
    <source>
        <dbReference type="Proteomes" id="UP000243507"/>
    </source>
</evidence>